<protein>
    <submittedName>
        <fullName evidence="2">SEC-C motif-containing protein</fullName>
    </submittedName>
</protein>
<dbReference type="PANTHER" id="PTHR33747:SF1">
    <property type="entry name" value="ADENYLATE CYCLASE-ASSOCIATED CAP C-TERMINAL DOMAIN-CONTAINING PROTEIN"/>
    <property type="match status" value="1"/>
</dbReference>
<dbReference type="RefSeq" id="WP_143059343.1">
    <property type="nucleotide sequence ID" value="NZ_FNZF01000001.1"/>
</dbReference>
<proteinExistence type="predicted"/>
<reference evidence="3" key="1">
    <citation type="submission" date="2016-10" db="EMBL/GenBank/DDBJ databases">
        <authorList>
            <person name="Varghese N."/>
            <person name="Submissions S."/>
        </authorList>
    </citation>
    <scope>NUCLEOTIDE SEQUENCE [LARGE SCALE GENOMIC DNA]</scope>
    <source>
        <strain evidence="3">CGMCC 1.6763</strain>
    </source>
</reference>
<dbReference type="SUPFAM" id="SSF103642">
    <property type="entry name" value="Sec-C motif"/>
    <property type="match status" value="1"/>
</dbReference>
<feature type="compositionally biased region" description="Basic and acidic residues" evidence="1">
    <location>
        <begin position="420"/>
        <end position="432"/>
    </location>
</feature>
<feature type="compositionally biased region" description="Basic and acidic residues" evidence="1">
    <location>
        <begin position="399"/>
        <end position="409"/>
    </location>
</feature>
<name>A0A1H6U9X1_9BACL</name>
<keyword evidence="3" id="KW-1185">Reference proteome</keyword>
<feature type="region of interest" description="Disordered" evidence="1">
    <location>
        <begin position="399"/>
        <end position="432"/>
    </location>
</feature>
<dbReference type="Proteomes" id="UP000199200">
    <property type="component" value="Unassembled WGS sequence"/>
</dbReference>
<dbReference type="InterPro" id="IPR004027">
    <property type="entry name" value="SEC_C_motif"/>
</dbReference>
<evidence type="ECO:0000313" key="3">
    <source>
        <dbReference type="Proteomes" id="UP000199200"/>
    </source>
</evidence>
<dbReference type="Gene3D" id="3.10.450.50">
    <property type="match status" value="1"/>
</dbReference>
<dbReference type="Pfam" id="PF02810">
    <property type="entry name" value="SEC-C"/>
    <property type="match status" value="1"/>
</dbReference>
<dbReference type="STRING" id="426757.SAMN04488127_0721"/>
<dbReference type="OrthoDB" id="9801392at2"/>
<gene>
    <name evidence="2" type="ORF">SAMN04488127_0721</name>
</gene>
<dbReference type="PANTHER" id="PTHR33747">
    <property type="entry name" value="UPF0225 PROTEIN SCO1677"/>
    <property type="match status" value="1"/>
</dbReference>
<dbReference type="EMBL" id="FNZF01000001">
    <property type="protein sequence ID" value="SEI89178.1"/>
    <property type="molecule type" value="Genomic_DNA"/>
</dbReference>
<evidence type="ECO:0000313" key="2">
    <source>
        <dbReference type="EMBL" id="SEI89178.1"/>
    </source>
</evidence>
<evidence type="ECO:0000256" key="1">
    <source>
        <dbReference type="SAM" id="MobiDB-lite"/>
    </source>
</evidence>
<dbReference type="AlphaFoldDB" id="A0A1H6U9X1"/>
<organism evidence="2 3">
    <name type="scientific">Bhargavaea ginsengi</name>
    <dbReference type="NCBI Taxonomy" id="426757"/>
    <lineage>
        <taxon>Bacteria</taxon>
        <taxon>Bacillati</taxon>
        <taxon>Bacillota</taxon>
        <taxon>Bacilli</taxon>
        <taxon>Bacillales</taxon>
        <taxon>Caryophanaceae</taxon>
        <taxon>Bhargavaea</taxon>
    </lineage>
</organism>
<sequence>MDQQRLTDYIIAAASFYGIIPMEKVSQLFKEHTGIGFHKREVRKFAEMKSAALEAHGVILYGDTFVHELIDRAGAVELYLERTYRKRYYVPELEEMLRYRDESYIEMNEQARTLAAFLREEMQYDEVKTESVLIDVKMAADEPGANLFMNLLLNLDLTHFEERPEEDLGKFIYLAQGMFNHSRSWIHRGRTPLEADEPLVLPDASIRFTEAKTRELIRYIQALVHLYGVVPASKIAEIYNAQNNSDVQAIELLALTRSLIPAAWLINSRISLRNQSFTAQAITGRGDLEKLQTETAGKPYYIPEKQELLRYAKDDYFEETLQSEALRKYTERHFFRGRPKDLSVWMGHAQNLCLHGYPPAQAFSSLLEFGGIVPASEQQTRELIELFFDMVNHSRTWDNRGHTPVEMRKRQSRMPLAGVQREEMHSTDSIKVGRNDPCPCGSGQKYKKCCGK</sequence>
<accession>A0A1H6U9X1</accession>